<evidence type="ECO:0000256" key="3">
    <source>
        <dbReference type="ARBA" id="ARBA00009516"/>
    </source>
</evidence>
<dbReference type="GO" id="GO:0016757">
    <property type="term" value="F:glycosyltransferase activity"/>
    <property type="evidence" value="ECO:0007669"/>
    <property type="project" value="UniProtKB-KW"/>
</dbReference>
<organism evidence="10 11">
    <name type="scientific">Zootermopsis nevadensis</name>
    <name type="common">Dampwood termite</name>
    <dbReference type="NCBI Taxonomy" id="136037"/>
    <lineage>
        <taxon>Eukaryota</taxon>
        <taxon>Metazoa</taxon>
        <taxon>Ecdysozoa</taxon>
        <taxon>Arthropoda</taxon>
        <taxon>Hexapoda</taxon>
        <taxon>Insecta</taxon>
        <taxon>Pterygota</taxon>
        <taxon>Neoptera</taxon>
        <taxon>Polyneoptera</taxon>
        <taxon>Dictyoptera</taxon>
        <taxon>Blattodea</taxon>
        <taxon>Blattoidea</taxon>
        <taxon>Termitoidae</taxon>
        <taxon>Termopsidae</taxon>
        <taxon>Zootermopsis</taxon>
    </lineage>
</organism>
<keyword evidence="6" id="KW-0342">GTP-binding</keyword>
<protein>
    <recommendedName>
        <fullName evidence="8">Uracil phosphoribosyltransferase homolog</fullName>
    </recommendedName>
</protein>
<keyword evidence="5" id="KW-0547">Nucleotide-binding</keyword>
<evidence type="ECO:0000256" key="6">
    <source>
        <dbReference type="ARBA" id="ARBA00023134"/>
    </source>
</evidence>
<evidence type="ECO:0000259" key="9">
    <source>
        <dbReference type="Pfam" id="PF14681"/>
    </source>
</evidence>
<keyword evidence="10" id="KW-0808">Transferase</keyword>
<dbReference type="GO" id="GO:0005634">
    <property type="term" value="C:nucleus"/>
    <property type="evidence" value="ECO:0007669"/>
    <property type="project" value="UniProtKB-SubCell"/>
</dbReference>
<dbReference type="Gene3D" id="3.40.50.2020">
    <property type="match status" value="1"/>
</dbReference>
<feature type="domain" description="Phosphoribosyltransferase" evidence="9">
    <location>
        <begin position="34"/>
        <end position="213"/>
    </location>
</feature>
<dbReference type="FunFam" id="3.40.50.2020:FF:000026">
    <property type="entry name" value="Uracil phosphoribosyltransferase homolog"/>
    <property type="match status" value="1"/>
</dbReference>
<dbReference type="Pfam" id="PF14681">
    <property type="entry name" value="UPRTase"/>
    <property type="match status" value="1"/>
</dbReference>
<dbReference type="Proteomes" id="UP000027135">
    <property type="component" value="Unassembled WGS sequence"/>
</dbReference>
<evidence type="ECO:0000313" key="10">
    <source>
        <dbReference type="EMBL" id="KDR22414.1"/>
    </source>
</evidence>
<keyword evidence="7" id="KW-0539">Nucleus</keyword>
<dbReference type="CDD" id="cd06223">
    <property type="entry name" value="PRTases_typeI"/>
    <property type="match status" value="1"/>
</dbReference>
<keyword evidence="10" id="KW-0328">Glycosyltransferase</keyword>
<dbReference type="STRING" id="136037.A0A067RRM0"/>
<dbReference type="OrthoDB" id="106623at2759"/>
<comment type="similarity">
    <text evidence="3">Belongs to the UPRTase family.</text>
</comment>
<evidence type="ECO:0000256" key="2">
    <source>
        <dbReference type="ARBA" id="ARBA00004496"/>
    </source>
</evidence>
<evidence type="ECO:0000256" key="5">
    <source>
        <dbReference type="ARBA" id="ARBA00022741"/>
    </source>
</evidence>
<evidence type="ECO:0000256" key="8">
    <source>
        <dbReference type="ARBA" id="ARBA00044193"/>
    </source>
</evidence>
<dbReference type="GO" id="GO:0005525">
    <property type="term" value="F:GTP binding"/>
    <property type="evidence" value="ECO:0007669"/>
    <property type="project" value="UniProtKB-KW"/>
</dbReference>
<dbReference type="InParanoid" id="A0A067RRM0"/>
<dbReference type="eggNOG" id="KOG1017">
    <property type="taxonomic scope" value="Eukaryota"/>
</dbReference>
<proteinExistence type="inferred from homology"/>
<sequence length="228" mass="25407">MGSAGDVQNMIMKLSDSKPDGVEDFGENLKVLPTNDQIKELQTILRDRNTTRSDFKFYADRLIRLVIEESLNQLPFSKCVVTTPTGANYQGLKYQKGNCGVSIVRSGEAMEQGLRDCCRSIRIGKILVESDADTHEARVVYARFPEDISSRKVLLMYPIMSTGNTVIKAVAVLKEHNVAEENIILSNLFCTPFAAKSIMAAFPQMQILSSEVHHVAPNHFGQKYFGTD</sequence>
<evidence type="ECO:0000256" key="1">
    <source>
        <dbReference type="ARBA" id="ARBA00004123"/>
    </source>
</evidence>
<dbReference type="AlphaFoldDB" id="A0A067RRM0"/>
<gene>
    <name evidence="10" type="ORF">L798_02507</name>
</gene>
<dbReference type="OMA" id="NLFCTPM"/>
<evidence type="ECO:0000256" key="7">
    <source>
        <dbReference type="ARBA" id="ARBA00023242"/>
    </source>
</evidence>
<dbReference type="InterPro" id="IPR000836">
    <property type="entry name" value="PRTase_dom"/>
</dbReference>
<dbReference type="InterPro" id="IPR029057">
    <property type="entry name" value="PRTase-like"/>
</dbReference>
<dbReference type="GO" id="GO:0005737">
    <property type="term" value="C:cytoplasm"/>
    <property type="evidence" value="ECO:0007669"/>
    <property type="project" value="UniProtKB-SubCell"/>
</dbReference>
<evidence type="ECO:0000313" key="11">
    <source>
        <dbReference type="Proteomes" id="UP000027135"/>
    </source>
</evidence>
<reference evidence="10 11" key="1">
    <citation type="journal article" date="2014" name="Nat. Commun.">
        <title>Molecular traces of alternative social organization in a termite genome.</title>
        <authorList>
            <person name="Terrapon N."/>
            <person name="Li C."/>
            <person name="Robertson H.M."/>
            <person name="Ji L."/>
            <person name="Meng X."/>
            <person name="Booth W."/>
            <person name="Chen Z."/>
            <person name="Childers C.P."/>
            <person name="Glastad K.M."/>
            <person name="Gokhale K."/>
            <person name="Gowin J."/>
            <person name="Gronenberg W."/>
            <person name="Hermansen R.A."/>
            <person name="Hu H."/>
            <person name="Hunt B.G."/>
            <person name="Huylmans A.K."/>
            <person name="Khalil S.M."/>
            <person name="Mitchell R.D."/>
            <person name="Munoz-Torres M.C."/>
            <person name="Mustard J.A."/>
            <person name="Pan H."/>
            <person name="Reese J.T."/>
            <person name="Scharf M.E."/>
            <person name="Sun F."/>
            <person name="Vogel H."/>
            <person name="Xiao J."/>
            <person name="Yang W."/>
            <person name="Yang Z."/>
            <person name="Yang Z."/>
            <person name="Zhou J."/>
            <person name="Zhu J."/>
            <person name="Brent C.S."/>
            <person name="Elsik C.G."/>
            <person name="Goodisman M.A."/>
            <person name="Liberles D.A."/>
            <person name="Roe R.M."/>
            <person name="Vargo E.L."/>
            <person name="Vilcinskas A."/>
            <person name="Wang J."/>
            <person name="Bornberg-Bauer E."/>
            <person name="Korb J."/>
            <person name="Zhang G."/>
            <person name="Liebig J."/>
        </authorList>
    </citation>
    <scope>NUCLEOTIDE SEQUENCE [LARGE SCALE GENOMIC DNA]</scope>
    <source>
        <tissue evidence="10">Whole organism</tissue>
    </source>
</reference>
<keyword evidence="4" id="KW-0963">Cytoplasm</keyword>
<keyword evidence="11" id="KW-1185">Reference proteome</keyword>
<dbReference type="SUPFAM" id="SSF53271">
    <property type="entry name" value="PRTase-like"/>
    <property type="match status" value="1"/>
</dbReference>
<accession>A0A067RRM0</accession>
<name>A0A067RRM0_ZOONE</name>
<dbReference type="EMBL" id="KK852508">
    <property type="protein sequence ID" value="KDR22414.1"/>
    <property type="molecule type" value="Genomic_DNA"/>
</dbReference>
<comment type="subcellular location">
    <subcellularLocation>
        <location evidence="2">Cytoplasm</location>
    </subcellularLocation>
    <subcellularLocation>
        <location evidence="1">Nucleus</location>
    </subcellularLocation>
</comment>
<evidence type="ECO:0000256" key="4">
    <source>
        <dbReference type="ARBA" id="ARBA00022490"/>
    </source>
</evidence>
<dbReference type="FunCoup" id="A0A067RRM0">
    <property type="interactions" value="781"/>
</dbReference>